<feature type="domain" description="BED-type" evidence="9">
    <location>
        <begin position="124"/>
        <end position="180"/>
    </location>
</feature>
<dbReference type="InterPro" id="IPR003656">
    <property type="entry name" value="Znf_BED"/>
</dbReference>
<evidence type="ECO:0000259" key="9">
    <source>
        <dbReference type="PROSITE" id="PS50808"/>
    </source>
</evidence>
<gene>
    <name evidence="11" type="primary">LOC104748267</name>
</gene>
<dbReference type="PROSITE" id="PS50808">
    <property type="entry name" value="ZF_BED"/>
    <property type="match status" value="3"/>
</dbReference>
<dbReference type="InterPro" id="IPR008906">
    <property type="entry name" value="HATC_C_dom"/>
</dbReference>
<reference evidence="11" key="2">
    <citation type="submission" date="2025-08" db="UniProtKB">
        <authorList>
            <consortium name="RefSeq"/>
        </authorList>
    </citation>
    <scope>IDENTIFICATION</scope>
    <source>
        <tissue evidence="11">Leaf</tissue>
    </source>
</reference>
<reference evidence="10" key="1">
    <citation type="journal article" date="2014" name="Nat. Commun.">
        <title>The emerging biofuel crop Camelina sativa retains a highly undifferentiated hexaploid genome structure.</title>
        <authorList>
            <person name="Kagale S."/>
            <person name="Koh C."/>
            <person name="Nixon J."/>
            <person name="Bollina V."/>
            <person name="Clarke W.E."/>
            <person name="Tuteja R."/>
            <person name="Spillane C."/>
            <person name="Robinson S.J."/>
            <person name="Links M.G."/>
            <person name="Clarke C."/>
            <person name="Higgins E.E."/>
            <person name="Huebert T."/>
            <person name="Sharpe A.G."/>
            <person name="Parkin I.A."/>
        </authorList>
    </citation>
    <scope>NUCLEOTIDE SEQUENCE [LARGE SCALE GENOMIC DNA]</scope>
    <source>
        <strain evidence="10">cv. DH55</strain>
    </source>
</reference>
<evidence type="ECO:0000256" key="1">
    <source>
        <dbReference type="ARBA" id="ARBA00004123"/>
    </source>
</evidence>
<feature type="domain" description="BED-type" evidence="9">
    <location>
        <begin position="8"/>
        <end position="64"/>
    </location>
</feature>
<name>A0ABM0WAT4_CAMSA</name>
<feature type="compositionally biased region" description="Acidic residues" evidence="8">
    <location>
        <begin position="1145"/>
        <end position="1159"/>
    </location>
</feature>
<feature type="compositionally biased region" description="Acidic residues" evidence="8">
    <location>
        <begin position="1173"/>
        <end position="1186"/>
    </location>
</feature>
<dbReference type="Pfam" id="PF04937">
    <property type="entry name" value="DUF659"/>
    <property type="match status" value="2"/>
</dbReference>
<evidence type="ECO:0000256" key="5">
    <source>
        <dbReference type="ARBA" id="ARBA00023125"/>
    </source>
</evidence>
<organism evidence="10 11">
    <name type="scientific">Camelina sativa</name>
    <name type="common">False flax</name>
    <name type="synonym">Myagrum sativum</name>
    <dbReference type="NCBI Taxonomy" id="90675"/>
    <lineage>
        <taxon>Eukaryota</taxon>
        <taxon>Viridiplantae</taxon>
        <taxon>Streptophyta</taxon>
        <taxon>Embryophyta</taxon>
        <taxon>Tracheophyta</taxon>
        <taxon>Spermatophyta</taxon>
        <taxon>Magnoliopsida</taxon>
        <taxon>eudicotyledons</taxon>
        <taxon>Gunneridae</taxon>
        <taxon>Pentapetalae</taxon>
        <taxon>rosids</taxon>
        <taxon>malvids</taxon>
        <taxon>Brassicales</taxon>
        <taxon>Brassicaceae</taxon>
        <taxon>Camelineae</taxon>
        <taxon>Camelina</taxon>
    </lineage>
</organism>
<feature type="domain" description="BED-type" evidence="9">
    <location>
        <begin position="433"/>
        <end position="489"/>
    </location>
</feature>
<dbReference type="GeneID" id="104748267"/>
<proteinExistence type="predicted"/>
<keyword evidence="5" id="KW-0238">DNA-binding</keyword>
<dbReference type="Pfam" id="PF05699">
    <property type="entry name" value="Dimer_Tnp_hAT"/>
    <property type="match status" value="1"/>
</dbReference>
<keyword evidence="3 7" id="KW-0863">Zinc-finger</keyword>
<dbReference type="PANTHER" id="PTHR32166">
    <property type="entry name" value="OSJNBA0013A04.12 PROTEIN"/>
    <property type="match status" value="1"/>
</dbReference>
<evidence type="ECO:0000256" key="2">
    <source>
        <dbReference type="ARBA" id="ARBA00022723"/>
    </source>
</evidence>
<evidence type="ECO:0000313" key="10">
    <source>
        <dbReference type="Proteomes" id="UP000694864"/>
    </source>
</evidence>
<dbReference type="SUPFAM" id="SSF53098">
    <property type="entry name" value="Ribonuclease H-like"/>
    <property type="match status" value="1"/>
</dbReference>
<dbReference type="Proteomes" id="UP000694864">
    <property type="component" value="Chromosome 15"/>
</dbReference>
<keyword evidence="10" id="KW-1185">Reference proteome</keyword>
<evidence type="ECO:0000256" key="4">
    <source>
        <dbReference type="ARBA" id="ARBA00022833"/>
    </source>
</evidence>
<dbReference type="RefSeq" id="XP_010468240.1">
    <property type="nucleotide sequence ID" value="XM_010469938.1"/>
</dbReference>
<comment type="subcellular location">
    <subcellularLocation>
        <location evidence="1">Nucleus</location>
    </subcellularLocation>
</comment>
<keyword evidence="2" id="KW-0479">Metal-binding</keyword>
<protein>
    <submittedName>
        <fullName evidence="11">Uncharacterized protein LOC104748267</fullName>
    </submittedName>
</protein>
<sequence length="1186" mass="135746">MAPLGSIGVVDPGWEHGVAQDERKKKVKCNYCGKVVSGGIYRLKQHLARVSGEVTYCDKSPEEVCLRMKEFLERSRSARKSCYSFQQSNNDDEVENDGERRCWSKRSKGKLGLSDGSSLLRSSGYIDPGWEHGVAQDERKKKVKCNYCNKIVSGGINRFKQHLARIPGEVAPCKTAPEEVYVKIKENMKWHRAGKRQNRPDDEMGALNFRTVSQDPEQEEEEGEEHHDVYPINQDRLMLGNGRFSKDKRKSFDSMNTRSVSEARPRRQRVIPFQSPSSSKQRKIYSSCSNRVVSRKDVTSSISKFFHHVGVPTEAASSLYFQKMIELIGLYGEGFVVPSSHLFSGRLLQEEISTIKSYLREYRSSWVVTGCSIMADTWTNTEGKTMISFLVSCPRESNNDDEVENDGERRCWSKRSKGKLGLSDGSSLLRSSGYIDPGWEHGVAQDERKKKVKCNYCNKIVSGGINRFKQHLARIPGEVAPCKTAPEEVYVKIKENMKWHRAGKRQNRPDDEMGALNFRTVSQDPEQEEEEGEEHHDVYPINQDRLMLGNGRFSKDKRKSFDSMNTRSVSEARPRRQRVIPFQSPSSSKQRKIYSSCSNRVVSRKDVTSSISKFFHHVGVPTEAASSLYFQKMIELIGLYGEGFVVPSSHLFSGRLLQEEISTIKSYLREYRSSWVVTGCSIMADTWTNTEGKTMISFLVSCPRGVYFHSSIDASHIMEDALTLFKCLDKLVDDIGEENVVQVITQNTAIWRSAGKLLEEKRKNLYWTPCAMHCTELIFEDISKLEFVSDCLEKAQRITRFIYSQTWLLNLMKNKFTQGLDLLRPAVMRYASGFATLQSLMDHKAGLRRLFQSSGWILSQTAANSEEGRKVEMMVSSAAFWKKVQYVLSSVDPVMQVIRMMDDDGERLSLPYAYGYMYCAKLAIKSIHSDDARKYGPFWRVIDYHWNPLFHHPLYVAAYFFNPAYRYRPDFMAHSEVVRGVNECIVRLEPDNARRITALMQIPDYTSAKANFGTDIAIGTRTELDPAAWWQQHGISCLELQRVAVRILSHTCSSVGCEPKWSLYDQVNSQCQSHFGKKSTKDLAYVHYNLRLREKQLKQRLQHEDGPPASLNYALLDRLLPDWLVTSENDEEETLQGEEGRENDDHDDDDEEEAEEENCYMDSGNVDGHGEDNLDLYDDDLSEDDY</sequence>
<accession>A0ABM0WAT4</accession>
<evidence type="ECO:0000256" key="6">
    <source>
        <dbReference type="ARBA" id="ARBA00023242"/>
    </source>
</evidence>
<dbReference type="InterPro" id="IPR007021">
    <property type="entry name" value="DUF659"/>
</dbReference>
<evidence type="ECO:0000256" key="3">
    <source>
        <dbReference type="ARBA" id="ARBA00022771"/>
    </source>
</evidence>
<evidence type="ECO:0000256" key="8">
    <source>
        <dbReference type="SAM" id="MobiDB-lite"/>
    </source>
</evidence>
<keyword evidence="6" id="KW-0539">Nucleus</keyword>
<feature type="region of interest" description="Disordered" evidence="8">
    <location>
        <begin position="1129"/>
        <end position="1186"/>
    </location>
</feature>
<dbReference type="PANTHER" id="PTHR32166:SF105">
    <property type="entry name" value="HAT DIMERIZATION DOMAIN-CONTAINING PROTEIN"/>
    <property type="match status" value="1"/>
</dbReference>
<evidence type="ECO:0000313" key="11">
    <source>
        <dbReference type="RefSeq" id="XP_010468240.1"/>
    </source>
</evidence>
<feature type="region of interest" description="Disordered" evidence="8">
    <location>
        <begin position="243"/>
        <end position="267"/>
    </location>
</feature>
<evidence type="ECO:0000256" key="7">
    <source>
        <dbReference type="PROSITE-ProRule" id="PRU00027"/>
    </source>
</evidence>
<dbReference type="Pfam" id="PF02892">
    <property type="entry name" value="zf-BED"/>
    <property type="match status" value="3"/>
</dbReference>
<keyword evidence="4" id="KW-0862">Zinc</keyword>
<feature type="region of interest" description="Disordered" evidence="8">
    <location>
        <begin position="552"/>
        <end position="576"/>
    </location>
</feature>
<dbReference type="InterPro" id="IPR012337">
    <property type="entry name" value="RNaseH-like_sf"/>
</dbReference>